<evidence type="ECO:0000256" key="1">
    <source>
        <dbReference type="SAM" id="Phobius"/>
    </source>
</evidence>
<evidence type="ECO:0000313" key="2">
    <source>
        <dbReference type="EMBL" id="SAI68335.1"/>
    </source>
</evidence>
<protein>
    <submittedName>
        <fullName evidence="2">Inner membrane protein</fullName>
    </submittedName>
</protein>
<dbReference type="RefSeq" id="WP_066126310.1">
    <property type="nucleotide sequence ID" value="NZ_FKIF01000003.1"/>
</dbReference>
<dbReference type="OrthoDB" id="826511at2"/>
<dbReference type="Proteomes" id="UP000076848">
    <property type="component" value="Unassembled WGS sequence"/>
</dbReference>
<name>A0A157SD31_9BORD</name>
<feature type="transmembrane region" description="Helical" evidence="1">
    <location>
        <begin position="6"/>
        <end position="27"/>
    </location>
</feature>
<feature type="transmembrane region" description="Helical" evidence="1">
    <location>
        <begin position="77"/>
        <end position="95"/>
    </location>
</feature>
<reference evidence="2 3" key="1">
    <citation type="submission" date="2016-04" db="EMBL/GenBank/DDBJ databases">
        <authorList>
            <consortium name="Pathogen Informatics"/>
        </authorList>
    </citation>
    <scope>NUCLEOTIDE SEQUENCE [LARGE SCALE GENOMIC DNA]</scope>
    <source>
        <strain evidence="2 3">H050680373</strain>
    </source>
</reference>
<dbReference type="EMBL" id="FKIF01000003">
    <property type="protein sequence ID" value="SAI68335.1"/>
    <property type="molecule type" value="Genomic_DNA"/>
</dbReference>
<dbReference type="InterPro" id="IPR018706">
    <property type="entry name" value="DUF2214_membrane"/>
</dbReference>
<dbReference type="AlphaFoldDB" id="A0A157SD31"/>
<evidence type="ECO:0000313" key="3">
    <source>
        <dbReference type="Proteomes" id="UP000076848"/>
    </source>
</evidence>
<sequence>MLLDALLAWFHFLTLFVLVVVLTAEAVLLRPGISSDAVARLVRYDRLYAISAIAVLITGLLRLTLGAKGIAFYTANPWFHAKMGLFVVIGLCSIPPTRRFLRWRRHAQRDPAFVPARDDILGARRWVMIESHLFVLLPLCAVMMARGVGL</sequence>
<keyword evidence="3" id="KW-1185">Reference proteome</keyword>
<proteinExistence type="predicted"/>
<keyword evidence="1" id="KW-0472">Membrane</keyword>
<feature type="transmembrane region" description="Helical" evidence="1">
    <location>
        <begin position="47"/>
        <end position="65"/>
    </location>
</feature>
<gene>
    <name evidence="2" type="ORF">SAMEA3906486_01964</name>
</gene>
<accession>A0A157SD31</accession>
<keyword evidence="1" id="KW-0812">Transmembrane</keyword>
<feature type="transmembrane region" description="Helical" evidence="1">
    <location>
        <begin position="126"/>
        <end position="145"/>
    </location>
</feature>
<organism evidence="2 3">
    <name type="scientific">Bordetella ansorpii</name>
    <dbReference type="NCBI Taxonomy" id="288768"/>
    <lineage>
        <taxon>Bacteria</taxon>
        <taxon>Pseudomonadati</taxon>
        <taxon>Pseudomonadota</taxon>
        <taxon>Betaproteobacteria</taxon>
        <taxon>Burkholderiales</taxon>
        <taxon>Alcaligenaceae</taxon>
        <taxon>Bordetella</taxon>
    </lineage>
</organism>
<dbReference type="Pfam" id="PF09980">
    <property type="entry name" value="DUF2214"/>
    <property type="match status" value="1"/>
</dbReference>
<dbReference type="STRING" id="288768.SAMEA3906486_01964"/>
<keyword evidence="1" id="KW-1133">Transmembrane helix</keyword>